<keyword evidence="3 6" id="KW-1133">Transmembrane helix</keyword>
<feature type="compositionally biased region" description="Low complexity" evidence="5">
    <location>
        <begin position="52"/>
        <end position="69"/>
    </location>
</feature>
<proteinExistence type="predicted"/>
<dbReference type="GO" id="GO:0016020">
    <property type="term" value="C:membrane"/>
    <property type="evidence" value="ECO:0007669"/>
    <property type="project" value="UniProtKB-SubCell"/>
</dbReference>
<protein>
    <submittedName>
        <fullName evidence="7">Uncharacterized protein</fullName>
    </submittedName>
</protein>
<evidence type="ECO:0000256" key="3">
    <source>
        <dbReference type="ARBA" id="ARBA00022989"/>
    </source>
</evidence>
<evidence type="ECO:0000313" key="7">
    <source>
        <dbReference type="EMBL" id="CDZ98071.1"/>
    </source>
</evidence>
<feature type="region of interest" description="Disordered" evidence="5">
    <location>
        <begin position="1"/>
        <end position="93"/>
    </location>
</feature>
<feature type="compositionally biased region" description="Pro residues" evidence="5">
    <location>
        <begin position="1"/>
        <end position="13"/>
    </location>
</feature>
<dbReference type="PANTHER" id="PTHR36460">
    <property type="entry name" value="UPF0132 DOMAIN PROTEIN (AFU_ORTHOLOGUE AFUA_3G10255)"/>
    <property type="match status" value="1"/>
</dbReference>
<feature type="transmembrane region" description="Helical" evidence="6">
    <location>
        <begin position="164"/>
        <end position="186"/>
    </location>
</feature>
<accession>A0A0F7SGP8</accession>
<dbReference type="EMBL" id="LN483273">
    <property type="protein sequence ID" value="CDZ98071.1"/>
    <property type="molecule type" value="Genomic_DNA"/>
</dbReference>
<evidence type="ECO:0000256" key="4">
    <source>
        <dbReference type="ARBA" id="ARBA00023136"/>
    </source>
</evidence>
<dbReference type="PANTHER" id="PTHR36460:SF1">
    <property type="entry name" value="UPF0132 DOMAIN PROTEIN (AFU_ORTHOLOGUE AFUA_3G10255)"/>
    <property type="match status" value="1"/>
</dbReference>
<name>A0A0F7SGP8_PHARH</name>
<comment type="subcellular location">
    <subcellularLocation>
        <location evidence="1">Membrane</location>
        <topology evidence="1">Multi-pass membrane protein</topology>
    </subcellularLocation>
</comment>
<evidence type="ECO:0000256" key="1">
    <source>
        <dbReference type="ARBA" id="ARBA00004141"/>
    </source>
</evidence>
<keyword evidence="4 6" id="KW-0472">Membrane</keyword>
<sequence length="212" mass="23124">MSFAPYQPPPDLPPQDDLPGGKGKNKPKRPWFNRDASSFFATSAGAGGTNYQSGGSTNSQSYSSVQPSGPIASSSSAHYSGGNGQAPNYSVAEEGGTANSWETRFGWRVDFEAGATYLLGPLTAVLLLILETTNDFVRFHAYQSALLTTPLLLLHFFLKLIFPYWLQSVISFGSFGLVVFMAYRAFVDANRGLERFYLPVLGELAERWVGDE</sequence>
<evidence type="ECO:0000256" key="5">
    <source>
        <dbReference type="SAM" id="MobiDB-lite"/>
    </source>
</evidence>
<keyword evidence="2 6" id="KW-0812">Transmembrane</keyword>
<reference evidence="7" key="1">
    <citation type="submission" date="2014-08" db="EMBL/GenBank/DDBJ databases">
        <authorList>
            <person name="Sharma Rahul"/>
            <person name="Thines Marco"/>
        </authorList>
    </citation>
    <scope>NUCLEOTIDE SEQUENCE</scope>
</reference>
<dbReference type="AlphaFoldDB" id="A0A0F7SGP8"/>
<evidence type="ECO:0000256" key="6">
    <source>
        <dbReference type="SAM" id="Phobius"/>
    </source>
</evidence>
<evidence type="ECO:0000256" key="2">
    <source>
        <dbReference type="ARBA" id="ARBA00022692"/>
    </source>
</evidence>
<organism evidence="7">
    <name type="scientific">Phaffia rhodozyma</name>
    <name type="common">Yeast</name>
    <name type="synonym">Xanthophyllomyces dendrorhous</name>
    <dbReference type="NCBI Taxonomy" id="264483"/>
    <lineage>
        <taxon>Eukaryota</taxon>
        <taxon>Fungi</taxon>
        <taxon>Dikarya</taxon>
        <taxon>Basidiomycota</taxon>
        <taxon>Agaricomycotina</taxon>
        <taxon>Tremellomycetes</taxon>
        <taxon>Cystofilobasidiales</taxon>
        <taxon>Mrakiaceae</taxon>
        <taxon>Phaffia</taxon>
    </lineage>
</organism>